<keyword evidence="3" id="KW-0804">Transcription</keyword>
<protein>
    <submittedName>
        <fullName evidence="5">LacI family transcriptional regulator</fullName>
    </submittedName>
</protein>
<dbReference type="Pfam" id="PF00356">
    <property type="entry name" value="LacI"/>
    <property type="match status" value="1"/>
</dbReference>
<accession>A0A172T3N1</accession>
<dbReference type="KEGG" id="fng:JM64_05345"/>
<reference evidence="5 8" key="1">
    <citation type="submission" date="2014-08" db="EMBL/GenBank/DDBJ databases">
        <title>Fervidobacterium pennivorans DYC genome.</title>
        <authorList>
            <person name="Wushke S."/>
        </authorList>
    </citation>
    <scope>NUCLEOTIDE SEQUENCE [LARGE SCALE GENOMIC DNA]</scope>
    <source>
        <strain evidence="5 8">DYC</strain>
    </source>
</reference>
<dbReference type="InterPro" id="IPR025997">
    <property type="entry name" value="SBP_2_dom"/>
</dbReference>
<dbReference type="EMBL" id="DSZT01000263">
    <property type="protein sequence ID" value="HGU42846.1"/>
    <property type="molecule type" value="Genomic_DNA"/>
</dbReference>
<dbReference type="InterPro" id="IPR028082">
    <property type="entry name" value="Peripla_BP_I"/>
</dbReference>
<evidence type="ECO:0000313" key="5">
    <source>
        <dbReference type="EMBL" id="ANE41453.1"/>
    </source>
</evidence>
<dbReference type="PATRIC" id="fig|93466.3.peg.1132"/>
<evidence type="ECO:0000313" key="6">
    <source>
        <dbReference type="EMBL" id="HGQ76829.1"/>
    </source>
</evidence>
<evidence type="ECO:0000256" key="1">
    <source>
        <dbReference type="ARBA" id="ARBA00023015"/>
    </source>
</evidence>
<organism evidence="5 8">
    <name type="scientific">Fervidobacterium pennivorans</name>
    <dbReference type="NCBI Taxonomy" id="93466"/>
    <lineage>
        <taxon>Bacteria</taxon>
        <taxon>Thermotogati</taxon>
        <taxon>Thermotogota</taxon>
        <taxon>Thermotogae</taxon>
        <taxon>Thermotogales</taxon>
        <taxon>Fervidobacteriaceae</taxon>
        <taxon>Fervidobacterium</taxon>
    </lineage>
</organism>
<dbReference type="SUPFAM" id="SSF47413">
    <property type="entry name" value="lambda repressor-like DNA-binding domains"/>
    <property type="match status" value="1"/>
</dbReference>
<gene>
    <name evidence="7" type="ORF">ENT72_08060</name>
    <name evidence="6" type="ORF">ENU12_02665</name>
    <name evidence="5" type="ORF">JM64_05345</name>
</gene>
<evidence type="ECO:0000313" key="7">
    <source>
        <dbReference type="EMBL" id="HGU42846.1"/>
    </source>
</evidence>
<keyword evidence="2" id="KW-0238">DNA-binding</keyword>
<keyword evidence="1" id="KW-0805">Transcription regulation</keyword>
<dbReference type="CDD" id="cd01392">
    <property type="entry name" value="HTH_LacI"/>
    <property type="match status" value="1"/>
</dbReference>
<dbReference type="CDD" id="cd06267">
    <property type="entry name" value="PBP1_LacI_sugar_binding-like"/>
    <property type="match status" value="1"/>
</dbReference>
<sequence length="329" mass="36768">MTVKEIANLCGVSVATVSRVFNEPEKVKPETRQRVLEIAEKYGYMPHAIAKSLRTKRTGVYSLTVMSGVERVFEDSYVSKFLRGAVRYFSSKGLKLIIDVFTKGDITSYYKTLVSSKLIDGYILMDIKDDDIRVELLNELGVPFVCVGRNNKNNFIYVDTDNYTGGRQAGEHLKEIGCTNVLFIGGDPSLPFEKERFRGFVDGLSGFGGKVYKTFANYDEKNVQKIVENYLNEVDGIFCTSDVMAYAALRVCEQKGIDIPLIGFDNILLSEIANITTVDQNIHLVGEMVARKVHQLVLGEQVESEVINTHLVIRGTKKFLNSSKGGRVV</sequence>
<dbReference type="Proteomes" id="UP000077096">
    <property type="component" value="Chromosome"/>
</dbReference>
<dbReference type="GO" id="GO:0000976">
    <property type="term" value="F:transcription cis-regulatory region binding"/>
    <property type="evidence" value="ECO:0007669"/>
    <property type="project" value="TreeGrafter"/>
</dbReference>
<evidence type="ECO:0000259" key="4">
    <source>
        <dbReference type="PROSITE" id="PS50932"/>
    </source>
</evidence>
<dbReference type="SMART" id="SM00354">
    <property type="entry name" value="HTH_LACI"/>
    <property type="match status" value="1"/>
</dbReference>
<feature type="domain" description="HTH lacI-type" evidence="4">
    <location>
        <begin position="1"/>
        <end position="55"/>
    </location>
</feature>
<dbReference type="InterPro" id="IPR000843">
    <property type="entry name" value="HTH_LacI"/>
</dbReference>
<evidence type="ECO:0000256" key="2">
    <source>
        <dbReference type="ARBA" id="ARBA00023125"/>
    </source>
</evidence>
<dbReference type="GO" id="GO:0003700">
    <property type="term" value="F:DNA-binding transcription factor activity"/>
    <property type="evidence" value="ECO:0007669"/>
    <property type="project" value="TreeGrafter"/>
</dbReference>
<dbReference type="PANTHER" id="PTHR30146">
    <property type="entry name" value="LACI-RELATED TRANSCRIPTIONAL REPRESSOR"/>
    <property type="match status" value="1"/>
</dbReference>
<dbReference type="PROSITE" id="PS50932">
    <property type="entry name" value="HTH_LACI_2"/>
    <property type="match status" value="1"/>
</dbReference>
<dbReference type="EMBL" id="DTBH01000061">
    <property type="protein sequence ID" value="HGQ76829.1"/>
    <property type="molecule type" value="Genomic_DNA"/>
</dbReference>
<proteinExistence type="predicted"/>
<dbReference type="Gene3D" id="1.10.260.40">
    <property type="entry name" value="lambda repressor-like DNA-binding domains"/>
    <property type="match status" value="1"/>
</dbReference>
<evidence type="ECO:0000313" key="8">
    <source>
        <dbReference type="Proteomes" id="UP000077096"/>
    </source>
</evidence>
<dbReference type="OrthoDB" id="269117at2"/>
<dbReference type="SUPFAM" id="SSF53822">
    <property type="entry name" value="Periplasmic binding protein-like I"/>
    <property type="match status" value="1"/>
</dbReference>
<dbReference type="Gene3D" id="3.40.50.2300">
    <property type="match status" value="2"/>
</dbReference>
<dbReference type="Pfam" id="PF13407">
    <property type="entry name" value="Peripla_BP_4"/>
    <property type="match status" value="1"/>
</dbReference>
<dbReference type="PANTHER" id="PTHR30146:SF24">
    <property type="entry name" value="XYLOSE OPERON REGULATORY PROTEIN"/>
    <property type="match status" value="1"/>
</dbReference>
<dbReference type="EMBL" id="CP011393">
    <property type="protein sequence ID" value="ANE41453.1"/>
    <property type="molecule type" value="Genomic_DNA"/>
</dbReference>
<evidence type="ECO:0000256" key="3">
    <source>
        <dbReference type="ARBA" id="ARBA00023163"/>
    </source>
</evidence>
<reference evidence="6" key="2">
    <citation type="journal article" date="2020" name="mSystems">
        <title>Genome- and Community-Level Interaction Insights into Carbon Utilization and Element Cycling Functions of Hydrothermarchaeota in Hydrothermal Sediment.</title>
        <authorList>
            <person name="Zhou Z."/>
            <person name="Liu Y."/>
            <person name="Xu W."/>
            <person name="Pan J."/>
            <person name="Luo Z.H."/>
            <person name="Li M."/>
        </authorList>
    </citation>
    <scope>NUCLEOTIDE SEQUENCE [LARGE SCALE GENOMIC DNA]</scope>
    <source>
        <strain evidence="7">SpSt-604</strain>
        <strain evidence="6">SpSt-640</strain>
    </source>
</reference>
<name>A0A172T3N1_FERPE</name>
<dbReference type="InterPro" id="IPR010982">
    <property type="entry name" value="Lambda_DNA-bd_dom_sf"/>
</dbReference>
<dbReference type="AlphaFoldDB" id="A0A172T3N1"/>